<dbReference type="GO" id="GO:0016491">
    <property type="term" value="F:oxidoreductase activity"/>
    <property type="evidence" value="ECO:0007669"/>
    <property type="project" value="UniProtKB-KW"/>
</dbReference>
<accession>A0A8H4X750</accession>
<dbReference type="PANTHER" id="PTHR43544">
    <property type="entry name" value="SHORT-CHAIN DEHYDROGENASE/REDUCTASE"/>
    <property type="match status" value="1"/>
</dbReference>
<dbReference type="InterPro" id="IPR051468">
    <property type="entry name" value="Fungal_SecMetab_SDRs"/>
</dbReference>
<evidence type="ECO:0000256" key="2">
    <source>
        <dbReference type="ARBA" id="ARBA00022857"/>
    </source>
</evidence>
<proteinExistence type="inferred from homology"/>
<dbReference type="InterPro" id="IPR036291">
    <property type="entry name" value="NAD(P)-bd_dom_sf"/>
</dbReference>
<dbReference type="Proteomes" id="UP000622797">
    <property type="component" value="Unassembled WGS sequence"/>
</dbReference>
<reference evidence="4" key="1">
    <citation type="journal article" date="2020" name="BMC Genomics">
        <title>Correction to: Identification and distribution of gene clusters required for synthesis of sphingolipid metabolism inhibitors in diverse species of the filamentous fungus Fusarium.</title>
        <authorList>
            <person name="Kim H.S."/>
            <person name="Lohmar J.M."/>
            <person name="Busman M."/>
            <person name="Brown D.W."/>
            <person name="Naumann T.A."/>
            <person name="Divon H.H."/>
            <person name="Lysoe E."/>
            <person name="Uhlig S."/>
            <person name="Proctor R.H."/>
        </authorList>
    </citation>
    <scope>NUCLEOTIDE SEQUENCE</scope>
    <source>
        <strain evidence="4">NRRL 20472</strain>
    </source>
</reference>
<evidence type="ECO:0000313" key="5">
    <source>
        <dbReference type="Proteomes" id="UP000622797"/>
    </source>
</evidence>
<keyword evidence="3" id="KW-0560">Oxidoreductase</keyword>
<organism evidence="4 5">
    <name type="scientific">Fusarium sarcochroum</name>
    <dbReference type="NCBI Taxonomy" id="1208366"/>
    <lineage>
        <taxon>Eukaryota</taxon>
        <taxon>Fungi</taxon>
        <taxon>Dikarya</taxon>
        <taxon>Ascomycota</taxon>
        <taxon>Pezizomycotina</taxon>
        <taxon>Sordariomycetes</taxon>
        <taxon>Hypocreomycetidae</taxon>
        <taxon>Hypocreales</taxon>
        <taxon>Nectriaceae</taxon>
        <taxon>Fusarium</taxon>
        <taxon>Fusarium lateritium species complex</taxon>
    </lineage>
</organism>
<evidence type="ECO:0000256" key="3">
    <source>
        <dbReference type="ARBA" id="ARBA00023002"/>
    </source>
</evidence>
<dbReference type="EMBL" id="JABEXW010000470">
    <property type="protein sequence ID" value="KAF4963484.1"/>
    <property type="molecule type" value="Genomic_DNA"/>
</dbReference>
<evidence type="ECO:0000313" key="4">
    <source>
        <dbReference type="EMBL" id="KAF4963484.1"/>
    </source>
</evidence>
<keyword evidence="5" id="KW-1185">Reference proteome</keyword>
<protein>
    <recommendedName>
        <fullName evidence="6">NAD(P)-binding protein</fullName>
    </recommendedName>
</protein>
<comment type="similarity">
    <text evidence="1">Belongs to the short-chain dehydrogenases/reductases (SDR) family.</text>
</comment>
<reference evidence="4" key="2">
    <citation type="submission" date="2020-05" db="EMBL/GenBank/DDBJ databases">
        <authorList>
            <person name="Kim H.-S."/>
            <person name="Proctor R.H."/>
            <person name="Brown D.W."/>
        </authorList>
    </citation>
    <scope>NUCLEOTIDE SEQUENCE</scope>
    <source>
        <strain evidence="4">NRRL 20472</strain>
    </source>
</reference>
<comment type="caution">
    <text evidence="4">The sequence shown here is derived from an EMBL/GenBank/DDBJ whole genome shotgun (WGS) entry which is preliminary data.</text>
</comment>
<keyword evidence="2" id="KW-0521">NADP</keyword>
<dbReference type="GO" id="GO:0005737">
    <property type="term" value="C:cytoplasm"/>
    <property type="evidence" value="ECO:0007669"/>
    <property type="project" value="TreeGrafter"/>
</dbReference>
<dbReference type="PANTHER" id="PTHR43544:SF7">
    <property type="entry name" value="NADB-LER2"/>
    <property type="match status" value="1"/>
</dbReference>
<evidence type="ECO:0008006" key="6">
    <source>
        <dbReference type="Google" id="ProtNLM"/>
    </source>
</evidence>
<sequence>MCLGIGRALSQLYLGRADTTVIATVRNLEHSSVDKLRSLPVATNSRLITIKIDSASPTDAEEAVQILKSQYKITKLDTLIANAGIGNWMSAAETTPSELEDHLKINTVGPFILYTTTKQLLLNSKNPKFIVISTELASIGMIKDRPLPALAYGVSKAAINYLVVKLHHEESSLIAVPIHPGWVKTGPGNRLAVAAGMEEAPLTLQQSATGLFEQLKWNFLISA</sequence>
<gene>
    <name evidence="4" type="ORF">FSARC_8493</name>
</gene>
<dbReference type="InterPro" id="IPR002347">
    <property type="entry name" value="SDR_fam"/>
</dbReference>
<name>A0A8H4X750_9HYPO</name>
<dbReference type="AlphaFoldDB" id="A0A8H4X750"/>
<evidence type="ECO:0000256" key="1">
    <source>
        <dbReference type="ARBA" id="ARBA00006484"/>
    </source>
</evidence>
<dbReference type="PROSITE" id="PS00061">
    <property type="entry name" value="ADH_SHORT"/>
    <property type="match status" value="1"/>
</dbReference>
<dbReference type="InterPro" id="IPR020904">
    <property type="entry name" value="Sc_DH/Rdtase_CS"/>
</dbReference>
<dbReference type="Gene3D" id="3.40.50.720">
    <property type="entry name" value="NAD(P)-binding Rossmann-like Domain"/>
    <property type="match status" value="1"/>
</dbReference>
<dbReference type="SUPFAM" id="SSF51735">
    <property type="entry name" value="NAD(P)-binding Rossmann-fold domains"/>
    <property type="match status" value="1"/>
</dbReference>
<dbReference type="OrthoDB" id="9876299at2759"/>
<dbReference type="Pfam" id="PF00106">
    <property type="entry name" value="adh_short"/>
    <property type="match status" value="1"/>
</dbReference>